<dbReference type="InterPro" id="IPR003459">
    <property type="entry name" value="Borrelia_plasmid_OrfA"/>
</dbReference>
<gene>
    <name evidence="1" type="ORF">HNP67_001159</name>
    <name evidence="2" type="ORF">HNP67_001194</name>
    <name evidence="3" type="ORF">QIA39_04385</name>
</gene>
<reference evidence="2 4" key="1">
    <citation type="submission" date="2020-08" db="EMBL/GenBank/DDBJ databases">
        <title>Genomic Encyclopedia of Type Strains, Phase IV (KMG-IV): sequencing the most valuable type-strain genomes for metagenomic binning, comparative biology and taxonomic classification.</title>
        <authorList>
            <person name="Goeker M."/>
        </authorList>
    </citation>
    <scope>NUCLEOTIDE SEQUENCE [LARGE SCALE GENOMIC DNA]</scope>
    <source>
        <strain evidence="2 4">DSM 17989</strain>
    </source>
</reference>
<evidence type="ECO:0000313" key="4">
    <source>
        <dbReference type="Proteomes" id="UP000536100"/>
    </source>
</evidence>
<proteinExistence type="predicted"/>
<dbReference type="Proteomes" id="UP001302829">
    <property type="component" value="Plasmid lp17"/>
</dbReference>
<evidence type="ECO:0000313" key="2">
    <source>
        <dbReference type="EMBL" id="MBB6213699.1"/>
    </source>
</evidence>
<protein>
    <submittedName>
        <fullName evidence="3">Plasmid maintenance protein</fullName>
    </submittedName>
</protein>
<reference evidence="3 5" key="2">
    <citation type="submission" date="2023-07" db="EMBL/GenBank/DDBJ databases">
        <title>Genome sequencing of multiple Borrelia sensu lato isolates.</title>
        <authorList>
            <person name="Mongodin E.F."/>
            <person name="Rudenko N."/>
            <person name="Fraser C.M."/>
            <person name="Schutzer S."/>
            <person name="Luft B."/>
            <person name="Morgan R."/>
            <person name="Chastens S."/>
            <person name="Qiu W."/>
        </authorList>
    </citation>
    <scope>NUCLEOTIDE SEQUENCE [LARGE SCALE GENOMIC DNA]</scope>
    <source>
        <strain evidence="3 5">CA446</strain>
        <plasmid evidence="3 5">lp17</plasmid>
    </source>
</reference>
<dbReference type="Pfam" id="PF02414">
    <property type="entry name" value="Borrelia_orfA"/>
    <property type="match status" value="1"/>
</dbReference>
<sequence>MDGVINNTLVAKMQNKIKFNKNKLIILVKTLNHMNEELFYSANKNYTYFLIKNKFNAALAKTNQHGVNYKTLLEYLEILEKTPKIILKCSTNKENKSFIGLYILLYPVEDCCTKIYSSHPNM</sequence>
<evidence type="ECO:0000313" key="3">
    <source>
        <dbReference type="EMBL" id="WNY70910.1"/>
    </source>
</evidence>
<dbReference type="AlphaFoldDB" id="A0A7W9ZP03"/>
<dbReference type="EMBL" id="JACHFB010000006">
    <property type="protein sequence ID" value="MBB6213699.1"/>
    <property type="molecule type" value="Genomic_DNA"/>
</dbReference>
<dbReference type="RefSeq" id="WP_184125511.1">
    <property type="nucleotide sequence ID" value="NZ_CP124074.1"/>
</dbReference>
<dbReference type="EMBL" id="CP132478">
    <property type="protein sequence ID" value="WNY70910.1"/>
    <property type="molecule type" value="Genomic_DNA"/>
</dbReference>
<evidence type="ECO:0000313" key="1">
    <source>
        <dbReference type="EMBL" id="MBB6213664.1"/>
    </source>
</evidence>
<name>A0A7W9ZP03_9SPIR</name>
<geneLocation type="plasmid" evidence="3 5">
    <name>lp17</name>
</geneLocation>
<dbReference type="Proteomes" id="UP000536100">
    <property type="component" value="Unassembled WGS sequence"/>
</dbReference>
<dbReference type="EMBL" id="JACHFB010000006">
    <property type="protein sequence ID" value="MBB6213664.1"/>
    <property type="molecule type" value="Genomic_DNA"/>
</dbReference>
<keyword evidence="5" id="KW-1185">Reference proteome</keyword>
<accession>A0A7W9ZP03</accession>
<evidence type="ECO:0000313" key="5">
    <source>
        <dbReference type="Proteomes" id="UP001302829"/>
    </source>
</evidence>
<organism evidence="2 4">
    <name type="scientific">Borreliella californiensis</name>
    <dbReference type="NCBI Taxonomy" id="373543"/>
    <lineage>
        <taxon>Bacteria</taxon>
        <taxon>Pseudomonadati</taxon>
        <taxon>Spirochaetota</taxon>
        <taxon>Spirochaetia</taxon>
        <taxon>Spirochaetales</taxon>
        <taxon>Borreliaceae</taxon>
        <taxon>Borreliella</taxon>
    </lineage>
</organism>
<keyword evidence="3" id="KW-0614">Plasmid</keyword>